<protein>
    <submittedName>
        <fullName evidence="2">Uncharacterized protein</fullName>
    </submittedName>
</protein>
<dbReference type="Proteomes" id="UP000533641">
    <property type="component" value="Unassembled WGS sequence"/>
</dbReference>
<feature type="transmembrane region" description="Helical" evidence="1">
    <location>
        <begin position="44"/>
        <end position="63"/>
    </location>
</feature>
<proteinExistence type="predicted"/>
<sequence>MRSDNLSIVFGVMGIGLNGHMMVSQPLTVGVRLALYLPAARLKTFFAMVITLTSTNMLIKGLGGY</sequence>
<comment type="caution">
    <text evidence="2">The sequence shown here is derived from an EMBL/GenBank/DDBJ whole genome shotgun (WGS) entry which is preliminary data.</text>
</comment>
<dbReference type="RefSeq" id="WP_246778557.1">
    <property type="nucleotide sequence ID" value="NZ_JACIGM010000007.1"/>
</dbReference>
<reference evidence="2 3" key="1">
    <citation type="submission" date="2020-08" db="EMBL/GenBank/DDBJ databases">
        <title>Genomic Encyclopedia of Type Strains, Phase IV (KMG-V): Genome sequencing to study the core and pangenomes of soil and plant-associated prokaryotes.</title>
        <authorList>
            <person name="Whitman W."/>
        </authorList>
    </citation>
    <scope>NUCLEOTIDE SEQUENCE [LARGE SCALE GENOMIC DNA]</scope>
    <source>
        <strain evidence="2 3">SEMIA 402</strain>
    </source>
</reference>
<dbReference type="AlphaFoldDB" id="A0A7W6WFJ8"/>
<organism evidence="2 3">
    <name type="scientific">Rhizobium mongolense</name>
    <dbReference type="NCBI Taxonomy" id="57676"/>
    <lineage>
        <taxon>Bacteria</taxon>
        <taxon>Pseudomonadati</taxon>
        <taxon>Pseudomonadota</taxon>
        <taxon>Alphaproteobacteria</taxon>
        <taxon>Hyphomicrobiales</taxon>
        <taxon>Rhizobiaceae</taxon>
        <taxon>Rhizobium/Agrobacterium group</taxon>
        <taxon>Rhizobium</taxon>
    </lineage>
</organism>
<keyword evidence="1" id="KW-0812">Transmembrane</keyword>
<feature type="transmembrane region" description="Helical" evidence="1">
    <location>
        <begin position="6"/>
        <end position="23"/>
    </location>
</feature>
<evidence type="ECO:0000313" key="2">
    <source>
        <dbReference type="EMBL" id="MBB4275693.1"/>
    </source>
</evidence>
<evidence type="ECO:0000313" key="3">
    <source>
        <dbReference type="Proteomes" id="UP000533641"/>
    </source>
</evidence>
<keyword evidence="1" id="KW-1133">Transmembrane helix</keyword>
<dbReference type="EMBL" id="JACIGM010000007">
    <property type="protein sequence ID" value="MBB4275693.1"/>
    <property type="molecule type" value="Genomic_DNA"/>
</dbReference>
<accession>A0A7W6WFJ8</accession>
<name>A0A7W6WFJ8_9HYPH</name>
<keyword evidence="1" id="KW-0472">Membrane</keyword>
<gene>
    <name evidence="2" type="ORF">GGE12_003484</name>
</gene>
<evidence type="ECO:0000256" key="1">
    <source>
        <dbReference type="SAM" id="Phobius"/>
    </source>
</evidence>